<evidence type="ECO:0000313" key="3">
    <source>
        <dbReference type="EMBL" id="KXS14990.1"/>
    </source>
</evidence>
<name>A0A139AE03_GONPJ</name>
<keyword evidence="2" id="KW-0472">Membrane</keyword>
<protein>
    <submittedName>
        <fullName evidence="3">Uncharacterized protein</fullName>
    </submittedName>
</protein>
<reference evidence="3 4" key="1">
    <citation type="journal article" date="2015" name="Genome Biol. Evol.">
        <title>Phylogenomic analyses indicate that early fungi evolved digesting cell walls of algal ancestors of land plants.</title>
        <authorList>
            <person name="Chang Y."/>
            <person name="Wang S."/>
            <person name="Sekimoto S."/>
            <person name="Aerts A.L."/>
            <person name="Choi C."/>
            <person name="Clum A."/>
            <person name="LaButti K.M."/>
            <person name="Lindquist E.A."/>
            <person name="Yee Ngan C."/>
            <person name="Ohm R.A."/>
            <person name="Salamov A.A."/>
            <person name="Grigoriev I.V."/>
            <person name="Spatafora J.W."/>
            <person name="Berbee M.L."/>
        </authorList>
    </citation>
    <scope>NUCLEOTIDE SEQUENCE [LARGE SCALE GENOMIC DNA]</scope>
    <source>
        <strain evidence="3 4">JEL478</strain>
    </source>
</reference>
<sequence length="219" mass="22478">MDSSQSVRPWGNPGSTFSLDTTPDTPRNHPNRGHSPDPYLDGPASGPVPQRSQSQNRPSRRDSTRFTSASTVRYNSPNYGPHAFPYEKPPTRGVWQKTFGDETKGRRRILMLVAAVALVLIVGLATGIPLSKRNQGAISTGTAQDAAVVAAFSPSAAAAAPQAAAVQTPSPSPPSSPPPAKTPDSIAPQGAVVTASPEASPAAAPQAAATPAAATTQGE</sequence>
<dbReference type="EMBL" id="KQ965765">
    <property type="protein sequence ID" value="KXS14990.1"/>
    <property type="molecule type" value="Genomic_DNA"/>
</dbReference>
<accession>A0A139AE03</accession>
<dbReference type="Proteomes" id="UP000070544">
    <property type="component" value="Unassembled WGS sequence"/>
</dbReference>
<feature type="compositionally biased region" description="Polar residues" evidence="1">
    <location>
        <begin position="1"/>
        <end position="25"/>
    </location>
</feature>
<organism evidence="3 4">
    <name type="scientific">Gonapodya prolifera (strain JEL478)</name>
    <name type="common">Monoblepharis prolifera</name>
    <dbReference type="NCBI Taxonomy" id="1344416"/>
    <lineage>
        <taxon>Eukaryota</taxon>
        <taxon>Fungi</taxon>
        <taxon>Fungi incertae sedis</taxon>
        <taxon>Chytridiomycota</taxon>
        <taxon>Chytridiomycota incertae sedis</taxon>
        <taxon>Monoblepharidomycetes</taxon>
        <taxon>Monoblepharidales</taxon>
        <taxon>Gonapodyaceae</taxon>
        <taxon>Gonapodya</taxon>
    </lineage>
</organism>
<keyword evidence="2" id="KW-1133">Transmembrane helix</keyword>
<dbReference type="AlphaFoldDB" id="A0A139AE03"/>
<keyword evidence="2" id="KW-0812">Transmembrane</keyword>
<proteinExistence type="predicted"/>
<evidence type="ECO:0000256" key="1">
    <source>
        <dbReference type="SAM" id="MobiDB-lite"/>
    </source>
</evidence>
<keyword evidence="4" id="KW-1185">Reference proteome</keyword>
<gene>
    <name evidence="3" type="ORF">M427DRAFT_32708</name>
</gene>
<feature type="region of interest" description="Disordered" evidence="1">
    <location>
        <begin position="161"/>
        <end position="219"/>
    </location>
</feature>
<feature type="compositionally biased region" description="Pro residues" evidence="1">
    <location>
        <begin position="170"/>
        <end position="181"/>
    </location>
</feature>
<feature type="compositionally biased region" description="Low complexity" evidence="1">
    <location>
        <begin position="47"/>
        <end position="57"/>
    </location>
</feature>
<feature type="compositionally biased region" description="Polar residues" evidence="1">
    <location>
        <begin position="65"/>
        <end position="78"/>
    </location>
</feature>
<evidence type="ECO:0000256" key="2">
    <source>
        <dbReference type="SAM" id="Phobius"/>
    </source>
</evidence>
<evidence type="ECO:0000313" key="4">
    <source>
        <dbReference type="Proteomes" id="UP000070544"/>
    </source>
</evidence>
<feature type="transmembrane region" description="Helical" evidence="2">
    <location>
        <begin position="109"/>
        <end position="130"/>
    </location>
</feature>
<feature type="compositionally biased region" description="Low complexity" evidence="1">
    <location>
        <begin position="191"/>
        <end position="219"/>
    </location>
</feature>
<feature type="region of interest" description="Disordered" evidence="1">
    <location>
        <begin position="1"/>
        <end position="87"/>
    </location>
</feature>